<sequence length="236" mass="25750">MRPLLVRAHLAHGLAHGSPWATSLDGLLAAELWDEHKSQERSCGREVPRLDPSISPPDLDLPLARCELAGSDSWHWAATCAHSDIPVDRPTVRYWTARPDHTALGDLVQTLPASISERQGPYRARIMPLLATTTASVCWQGIGDIDAIRSILEPVVAIGKKRSQGEGHVLRWEFATLDIDGCAAAHLYPDGSLGRTTPAACLSKIDIPQTGGFGTAGLRPPYMHPLRKRPLHLPRQ</sequence>
<proteinExistence type="predicted"/>
<geneLocation type="plasmid" evidence="1 2">
    <name>unnamed5</name>
</geneLocation>
<accession>A0A974VXS5</accession>
<evidence type="ECO:0000313" key="1">
    <source>
        <dbReference type="EMBL" id="QSE87182.1"/>
    </source>
</evidence>
<name>A0A974VXS5_9NOCA</name>
<dbReference type="Proteomes" id="UP000662986">
    <property type="component" value="Plasmid unnamed5"/>
</dbReference>
<keyword evidence="1" id="KW-0614">Plasmid</keyword>
<protein>
    <recommendedName>
        <fullName evidence="3">CRISPR type IV/AFERR-associated protein Csf3</fullName>
    </recommendedName>
</protein>
<evidence type="ECO:0008006" key="3">
    <source>
        <dbReference type="Google" id="ProtNLM"/>
    </source>
</evidence>
<dbReference type="EMBL" id="CP070614">
    <property type="protein sequence ID" value="QSE87182.1"/>
    <property type="molecule type" value="Genomic_DNA"/>
</dbReference>
<gene>
    <name evidence="1" type="ORF">JWS13_00270</name>
</gene>
<evidence type="ECO:0000313" key="2">
    <source>
        <dbReference type="Proteomes" id="UP000662986"/>
    </source>
</evidence>
<reference evidence="1 2" key="2">
    <citation type="journal article" date="2022" name="Arch. Microbiol.">
        <title>Rhodococcus pseudokoreensis sp. nov. isolated from the rhizosphere of young M26 apple rootstocks.</title>
        <authorList>
            <person name="Kampfer P."/>
            <person name="Glaeser S.P."/>
            <person name="Blom J."/>
            <person name="Wolf J."/>
            <person name="Benning S."/>
            <person name="Schloter M."/>
            <person name="Neumann-Schaal M."/>
        </authorList>
    </citation>
    <scope>NUCLEOTIDE SEQUENCE [LARGE SCALE GENOMIC DNA]</scope>
    <source>
        <strain evidence="1 2">R79</strain>
    </source>
</reference>
<organism evidence="1 2">
    <name type="scientific">Rhodococcus pseudokoreensis</name>
    <dbReference type="NCBI Taxonomy" id="2811421"/>
    <lineage>
        <taxon>Bacteria</taxon>
        <taxon>Bacillati</taxon>
        <taxon>Actinomycetota</taxon>
        <taxon>Actinomycetes</taxon>
        <taxon>Mycobacteriales</taxon>
        <taxon>Nocardiaceae</taxon>
        <taxon>Rhodococcus</taxon>
    </lineage>
</organism>
<keyword evidence="2" id="KW-1185">Reference proteome</keyword>
<reference evidence="1 2" key="1">
    <citation type="journal article" date="2021" name="Microbiol. Resour. Announc.">
        <title>Complete Genome Sequences of Two Rhodococcus sp. Strains with Large and Linear Chromosomes, Isolated from Apple Rhizosphere.</title>
        <authorList>
            <person name="Benning S."/>
            <person name="Brugnone N."/>
            <person name="Siani R."/>
            <person name="Kublik S."/>
            <person name="Schloter M."/>
            <person name="Rad V."/>
        </authorList>
    </citation>
    <scope>NUCLEOTIDE SEQUENCE [LARGE SCALE GENOMIC DNA]</scope>
    <source>
        <strain evidence="1 2">R79</strain>
    </source>
</reference>